<feature type="transmembrane region" description="Helical" evidence="1">
    <location>
        <begin position="63"/>
        <end position="80"/>
    </location>
</feature>
<keyword evidence="1" id="KW-0472">Membrane</keyword>
<accession>A0A7Y9LUW7</accession>
<dbReference type="EMBL" id="JACBYQ010000002">
    <property type="protein sequence ID" value="NYE95985.1"/>
    <property type="molecule type" value="Genomic_DNA"/>
</dbReference>
<feature type="transmembrane region" description="Helical" evidence="1">
    <location>
        <begin position="86"/>
        <end position="111"/>
    </location>
</feature>
<keyword evidence="3" id="KW-1185">Reference proteome</keyword>
<gene>
    <name evidence="2" type="ORF">FHU41_002235</name>
</gene>
<name>A0A7Y9LUW7_9MICC</name>
<evidence type="ECO:0000256" key="1">
    <source>
        <dbReference type="SAM" id="Phobius"/>
    </source>
</evidence>
<feature type="transmembrane region" description="Helical" evidence="1">
    <location>
        <begin position="146"/>
        <end position="164"/>
    </location>
</feature>
<proteinExistence type="predicted"/>
<dbReference type="Proteomes" id="UP000521748">
    <property type="component" value="Unassembled WGS sequence"/>
</dbReference>
<keyword evidence="1" id="KW-0812">Transmembrane</keyword>
<protein>
    <submittedName>
        <fullName evidence="2">Heme/copper-type cytochrome/quinol oxidase subunit 2</fullName>
    </submittedName>
</protein>
<keyword evidence="1" id="KW-1133">Transmembrane helix</keyword>
<evidence type="ECO:0000313" key="3">
    <source>
        <dbReference type="Proteomes" id="UP000521748"/>
    </source>
</evidence>
<organism evidence="2 3">
    <name type="scientific">Psychromicrobium silvestre</name>
    <dbReference type="NCBI Taxonomy" id="1645614"/>
    <lineage>
        <taxon>Bacteria</taxon>
        <taxon>Bacillati</taxon>
        <taxon>Actinomycetota</taxon>
        <taxon>Actinomycetes</taxon>
        <taxon>Micrococcales</taxon>
        <taxon>Micrococcaceae</taxon>
        <taxon>Psychromicrobium</taxon>
    </lineage>
</organism>
<dbReference type="AlphaFoldDB" id="A0A7Y9LUW7"/>
<evidence type="ECO:0000313" key="2">
    <source>
        <dbReference type="EMBL" id="NYE95985.1"/>
    </source>
</evidence>
<feature type="transmembrane region" description="Helical" evidence="1">
    <location>
        <begin position="25"/>
        <end position="43"/>
    </location>
</feature>
<feature type="transmembrane region" description="Helical" evidence="1">
    <location>
        <begin position="123"/>
        <end position="140"/>
    </location>
</feature>
<dbReference type="RefSeq" id="WP_179389700.1">
    <property type="nucleotide sequence ID" value="NZ_JACBYQ010000002.1"/>
</dbReference>
<sequence>MATAGASILWNGAEGRGVVHANITSIAIFILVLGAILVLYSLAVRVRRTESAHGYRLPTVDRWLLAVRNILFVVIAVFSAQIDNYFIQWMICFAALLLSVLGAAGAVLSVLRREDGSTTNWSLANLVAGILGLIFSAQVHGWDPNFITPLLGLILVPAFISWTVKTAIKP</sequence>
<reference evidence="2 3" key="1">
    <citation type="submission" date="2020-07" db="EMBL/GenBank/DDBJ databases">
        <title>Sequencing the genomes of 1000 actinobacteria strains.</title>
        <authorList>
            <person name="Klenk H.-P."/>
        </authorList>
    </citation>
    <scope>NUCLEOTIDE SEQUENCE [LARGE SCALE GENOMIC DNA]</scope>
    <source>
        <strain evidence="2 3">DSM 102047</strain>
    </source>
</reference>
<comment type="caution">
    <text evidence="2">The sequence shown here is derived from an EMBL/GenBank/DDBJ whole genome shotgun (WGS) entry which is preliminary data.</text>
</comment>